<dbReference type="EMBL" id="CP030073">
    <property type="protein sequence ID" value="AWW41068.1"/>
    <property type="molecule type" value="Genomic_DNA"/>
</dbReference>
<evidence type="ECO:0000313" key="2">
    <source>
        <dbReference type="Proteomes" id="UP000249616"/>
    </source>
</evidence>
<proteinExistence type="predicted"/>
<dbReference type="Pfam" id="PF06325">
    <property type="entry name" value="PrmA"/>
    <property type="match status" value="1"/>
</dbReference>
<dbReference type="InterPro" id="IPR029063">
    <property type="entry name" value="SAM-dependent_MTases_sf"/>
</dbReference>
<organism evidence="1 2">
    <name type="scientific">Streptomyces cadmiisoli</name>
    <dbReference type="NCBI Taxonomy" id="2184053"/>
    <lineage>
        <taxon>Bacteria</taxon>
        <taxon>Bacillati</taxon>
        <taxon>Actinomycetota</taxon>
        <taxon>Actinomycetes</taxon>
        <taxon>Kitasatosporales</taxon>
        <taxon>Streptomycetaceae</taxon>
        <taxon>Streptomyces</taxon>
        <taxon>Streptomyces aurantiacus group</taxon>
    </lineage>
</organism>
<evidence type="ECO:0000313" key="1">
    <source>
        <dbReference type="EMBL" id="AWW41068.1"/>
    </source>
</evidence>
<reference evidence="1 2" key="1">
    <citation type="journal article" date="2019" name="Int. J. Syst. Evol. Microbiol.">
        <title>Streptomyces cadmiisoli sp. nov., a novel actinomycete isolated from cadmium-contaminated soil.</title>
        <authorList>
            <person name="Li K."/>
            <person name="Tang X."/>
            <person name="Zhao J."/>
            <person name="Guo Y."/>
            <person name="Tang Y."/>
            <person name="Gao J."/>
        </authorList>
    </citation>
    <scope>NUCLEOTIDE SEQUENCE [LARGE SCALE GENOMIC DNA]</scope>
    <source>
        <strain evidence="1 2">ZFG47</strain>
    </source>
</reference>
<gene>
    <name evidence="1" type="ORF">DN051_33970</name>
</gene>
<name>A0A2Z4J8P1_9ACTN</name>
<dbReference type="SUPFAM" id="SSF53335">
    <property type="entry name" value="S-adenosyl-L-methionine-dependent methyltransferases"/>
    <property type="match status" value="1"/>
</dbReference>
<protein>
    <submittedName>
        <fullName evidence="1">Uncharacterized protein</fullName>
    </submittedName>
</protein>
<dbReference type="Proteomes" id="UP000249616">
    <property type="component" value="Chromosome"/>
</dbReference>
<dbReference type="RefSeq" id="WP_112440488.1">
    <property type="nucleotide sequence ID" value="NZ_CBDRHE010000017.1"/>
</dbReference>
<sequence length="225" mass="24522">MYDYTQSLIRSETSRGKVRQQTDITLRGQVWTLLPDVFSPADSKSSLAHLGLLEFPVGGAFLEVGSGIGLIAVSAGLAGCRAVWATDLNAAAVKNTALNAERFGVADRMTCVQGDLFEGLHEAPLFDVVYWHSNNVWAPPEIDINVHELAYVDPGYEAHQRYFREAQRHVVPGGRVLIALSSRAGRAELAQLAAAERQRLITVDSAVVEEPEGPVVYELLEVVPL</sequence>
<dbReference type="Gene3D" id="3.40.50.150">
    <property type="entry name" value="Vaccinia Virus protein VP39"/>
    <property type="match status" value="1"/>
</dbReference>
<dbReference type="AlphaFoldDB" id="A0A2Z4J8P1"/>
<keyword evidence="2" id="KW-1185">Reference proteome</keyword>
<accession>A0A2Z4J8P1</accession>
<dbReference type="CDD" id="cd02440">
    <property type="entry name" value="AdoMet_MTases"/>
    <property type="match status" value="1"/>
</dbReference>
<dbReference type="KEGG" id="scad:DN051_33970"/>